<feature type="domain" description="Peptidase C39-like" evidence="1">
    <location>
        <begin position="13"/>
        <end position="139"/>
    </location>
</feature>
<dbReference type="Gene3D" id="3.90.70.10">
    <property type="entry name" value="Cysteine proteinases"/>
    <property type="match status" value="1"/>
</dbReference>
<dbReference type="Proteomes" id="UP000579945">
    <property type="component" value="Unassembled WGS sequence"/>
</dbReference>
<dbReference type="Pfam" id="PF13529">
    <property type="entry name" value="Peptidase_C39_2"/>
    <property type="match status" value="1"/>
</dbReference>
<reference evidence="2 3" key="1">
    <citation type="submission" date="2020-08" db="EMBL/GenBank/DDBJ databases">
        <title>Sequencing the genomes of 1000 actinobacteria strains.</title>
        <authorList>
            <person name="Klenk H.-P."/>
        </authorList>
    </citation>
    <scope>NUCLEOTIDE SEQUENCE [LARGE SCALE GENOMIC DNA]</scope>
    <source>
        <strain evidence="2 3">DSM 44320</strain>
    </source>
</reference>
<dbReference type="RefSeq" id="WP_183645463.1">
    <property type="nucleotide sequence ID" value="NZ_BAAAXX010000120.1"/>
</dbReference>
<evidence type="ECO:0000259" key="1">
    <source>
        <dbReference type="Pfam" id="PF13529"/>
    </source>
</evidence>
<name>A0A7W5VDX9_9ACTN</name>
<dbReference type="GeneID" id="95388338"/>
<protein>
    <recommendedName>
        <fullName evidence="1">Peptidase C39-like domain-containing protein</fullName>
    </recommendedName>
</protein>
<evidence type="ECO:0000313" key="3">
    <source>
        <dbReference type="Proteomes" id="UP000579945"/>
    </source>
</evidence>
<keyword evidence="3" id="KW-1185">Reference proteome</keyword>
<dbReference type="EMBL" id="JACIBV010000001">
    <property type="protein sequence ID" value="MBB3725942.1"/>
    <property type="molecule type" value="Genomic_DNA"/>
</dbReference>
<comment type="caution">
    <text evidence="2">The sequence shown here is derived from an EMBL/GenBank/DDBJ whole genome shotgun (WGS) entry which is preliminary data.</text>
</comment>
<evidence type="ECO:0000313" key="2">
    <source>
        <dbReference type="EMBL" id="MBB3725942.1"/>
    </source>
</evidence>
<sequence>MNLSAGRDPSAYPAAVQTALATMGVCAPSQSTLADQMATDFFQFTLPGGLSVALNKYAGPPDYHGYYQSSTPKGWEAGLRKIVQSLSRGRPVIVMVRSGSLPWNTSSPLPRHYIVIHGYGGWQHPDAGYLASNFKVLDPWDGVEHQMSLDDLMAATHLAVSQGDYFVART</sequence>
<dbReference type="AlphaFoldDB" id="A0A7W5VDX9"/>
<dbReference type="InterPro" id="IPR039564">
    <property type="entry name" value="Peptidase_C39-like"/>
</dbReference>
<organism evidence="2 3">
    <name type="scientific">Nonomuraea dietziae</name>
    <dbReference type="NCBI Taxonomy" id="65515"/>
    <lineage>
        <taxon>Bacteria</taxon>
        <taxon>Bacillati</taxon>
        <taxon>Actinomycetota</taxon>
        <taxon>Actinomycetes</taxon>
        <taxon>Streptosporangiales</taxon>
        <taxon>Streptosporangiaceae</taxon>
        <taxon>Nonomuraea</taxon>
    </lineage>
</organism>
<gene>
    <name evidence="2" type="ORF">FHR33_001802</name>
</gene>
<proteinExistence type="predicted"/>
<accession>A0A7W5VDX9</accession>